<evidence type="ECO:0000313" key="1">
    <source>
        <dbReference type="EMBL" id="CAA7034131.1"/>
    </source>
</evidence>
<dbReference type="EMBL" id="CACVBM020001141">
    <property type="protein sequence ID" value="CAA7034131.1"/>
    <property type="molecule type" value="Genomic_DNA"/>
</dbReference>
<accession>A0A6D2J2L9</accession>
<dbReference type="OrthoDB" id="1113597at2759"/>
<dbReference type="AlphaFoldDB" id="A0A6D2J2L9"/>
<gene>
    <name evidence="1" type="ORF">MERR_LOCUS21366</name>
</gene>
<protein>
    <recommendedName>
        <fullName evidence="3">Reverse transcriptase domain-containing protein</fullName>
    </recommendedName>
</protein>
<sequence length="181" mass="20986">MGNLSKKTKEAYAELCLAQETCLSHPSTQAMEPENVALRGWEHVSMLEEKYLKQKSKLHWLKVGDQNNKYFHKGVEERQAQKMIKEVNCRDGHIATSGDDIKEEAEGFFRDFVQFKPTDYEGISIDRLMEIFPRYRDEDHAMLVREVTDEEIKGVIYAMPSDKSPGPDGYTVEFFKKAWSI</sequence>
<comment type="caution">
    <text evidence="1">The sequence shown here is derived from an EMBL/GenBank/DDBJ whole genome shotgun (WGS) entry which is preliminary data.</text>
</comment>
<keyword evidence="2" id="KW-1185">Reference proteome</keyword>
<proteinExistence type="predicted"/>
<name>A0A6D2J2L9_9BRAS</name>
<organism evidence="1 2">
    <name type="scientific">Microthlaspi erraticum</name>
    <dbReference type="NCBI Taxonomy" id="1685480"/>
    <lineage>
        <taxon>Eukaryota</taxon>
        <taxon>Viridiplantae</taxon>
        <taxon>Streptophyta</taxon>
        <taxon>Embryophyta</taxon>
        <taxon>Tracheophyta</taxon>
        <taxon>Spermatophyta</taxon>
        <taxon>Magnoliopsida</taxon>
        <taxon>eudicotyledons</taxon>
        <taxon>Gunneridae</taxon>
        <taxon>Pentapetalae</taxon>
        <taxon>rosids</taxon>
        <taxon>malvids</taxon>
        <taxon>Brassicales</taxon>
        <taxon>Brassicaceae</taxon>
        <taxon>Coluteocarpeae</taxon>
        <taxon>Microthlaspi</taxon>
    </lineage>
</organism>
<evidence type="ECO:0008006" key="3">
    <source>
        <dbReference type="Google" id="ProtNLM"/>
    </source>
</evidence>
<evidence type="ECO:0000313" key="2">
    <source>
        <dbReference type="Proteomes" id="UP000467841"/>
    </source>
</evidence>
<dbReference type="Proteomes" id="UP000467841">
    <property type="component" value="Unassembled WGS sequence"/>
</dbReference>
<reference evidence="1" key="1">
    <citation type="submission" date="2020-01" db="EMBL/GenBank/DDBJ databases">
        <authorList>
            <person name="Mishra B."/>
        </authorList>
    </citation>
    <scope>NUCLEOTIDE SEQUENCE [LARGE SCALE GENOMIC DNA]</scope>
</reference>